<comment type="similarity">
    <text evidence="1 7">Belongs to the nitroreductase family.</text>
</comment>
<dbReference type="InterPro" id="IPR000415">
    <property type="entry name" value="Nitroreductase-like"/>
</dbReference>
<evidence type="ECO:0000256" key="7">
    <source>
        <dbReference type="PIRNR" id="PIRNR000232"/>
    </source>
</evidence>
<evidence type="ECO:0000259" key="9">
    <source>
        <dbReference type="Pfam" id="PF00881"/>
    </source>
</evidence>
<dbReference type="Proteomes" id="UP000266089">
    <property type="component" value="Unassembled WGS sequence"/>
</dbReference>
<dbReference type="OrthoDB" id="9804207at2"/>
<evidence type="ECO:0000256" key="4">
    <source>
        <dbReference type="ARBA" id="ARBA00022857"/>
    </source>
</evidence>
<name>A0A399DWL5_9DEIN</name>
<gene>
    <name evidence="10" type="primary">ydjA</name>
    <name evidence="10" type="ORF">Mcate_02156</name>
</gene>
<dbReference type="PANTHER" id="PTHR43821">
    <property type="entry name" value="NAD(P)H NITROREDUCTASE YDJA-RELATED"/>
    <property type="match status" value="1"/>
</dbReference>
<dbReference type="PANTHER" id="PTHR43821:SF1">
    <property type="entry name" value="NAD(P)H NITROREDUCTASE YDJA-RELATED"/>
    <property type="match status" value="1"/>
</dbReference>
<evidence type="ECO:0000256" key="5">
    <source>
        <dbReference type="ARBA" id="ARBA00023002"/>
    </source>
</evidence>
<evidence type="ECO:0000313" key="10">
    <source>
        <dbReference type="EMBL" id="RIH75618.1"/>
    </source>
</evidence>
<keyword evidence="5 7" id="KW-0560">Oxidoreductase</keyword>
<proteinExistence type="inferred from homology"/>
<feature type="domain" description="Nitroreductase" evidence="9">
    <location>
        <begin position="18"/>
        <end position="179"/>
    </location>
</feature>
<dbReference type="Gene3D" id="3.40.109.10">
    <property type="entry name" value="NADH Oxidase"/>
    <property type="match status" value="1"/>
</dbReference>
<dbReference type="AlphaFoldDB" id="A0A399DWL5"/>
<comment type="cofactor">
    <cofactor evidence="8">
        <name>FMN</name>
        <dbReference type="ChEBI" id="CHEBI:58210"/>
    </cofactor>
    <text evidence="8">Binds 1 FMN per subunit.</text>
</comment>
<keyword evidence="6 7" id="KW-0520">NAD</keyword>
<evidence type="ECO:0000256" key="8">
    <source>
        <dbReference type="PIRSR" id="PIRSR000232-1"/>
    </source>
</evidence>
<feature type="binding site" description="in other chain" evidence="8">
    <location>
        <begin position="148"/>
        <end position="150"/>
    </location>
    <ligand>
        <name>FMN</name>
        <dbReference type="ChEBI" id="CHEBI:58210"/>
        <note>ligand shared between dimeric partners</note>
    </ligand>
</feature>
<feature type="binding site" evidence="8">
    <location>
        <position position="52"/>
    </location>
    <ligand>
        <name>FMN</name>
        <dbReference type="ChEBI" id="CHEBI:58210"/>
        <note>ligand shared between dimeric partners</note>
    </ligand>
</feature>
<comment type="caution">
    <text evidence="10">The sequence shown here is derived from an EMBL/GenBank/DDBJ whole genome shotgun (WGS) entry which is preliminary data.</text>
</comment>
<dbReference type="GO" id="GO:0016491">
    <property type="term" value="F:oxidoreductase activity"/>
    <property type="evidence" value="ECO:0007669"/>
    <property type="project" value="UniProtKB-UniRule"/>
</dbReference>
<evidence type="ECO:0000256" key="3">
    <source>
        <dbReference type="ARBA" id="ARBA00022643"/>
    </source>
</evidence>
<accession>A0A399DWL5</accession>
<dbReference type="InterPro" id="IPR029479">
    <property type="entry name" value="Nitroreductase"/>
</dbReference>
<feature type="binding site" description="in other chain" evidence="8">
    <location>
        <begin position="21"/>
        <end position="23"/>
    </location>
    <ligand>
        <name>FMN</name>
        <dbReference type="ChEBI" id="CHEBI:58210"/>
        <note>ligand shared between dimeric partners</note>
    </ligand>
</feature>
<keyword evidence="3 7" id="KW-0288">FMN</keyword>
<dbReference type="EC" id="1.-.-.-" evidence="7"/>
<evidence type="ECO:0000313" key="11">
    <source>
        <dbReference type="Proteomes" id="UP000266089"/>
    </source>
</evidence>
<dbReference type="Pfam" id="PF00881">
    <property type="entry name" value="Nitroreductase"/>
    <property type="match status" value="1"/>
</dbReference>
<sequence>MIEDTALPAELEMLMDVIRRRRSISQDQLSPEPIPMEYIRWMLEAANYAPTHGLTEPWRFTVFSGEERRALGEAFAQSYRLAFTGEAFQESAWIAQKERVWKAPVWISIGVRVGTHPKIPEWEEIAAVACAVQNAHLVAASLGLGAFWTSGLPVRHENTARFVGLEPPDKLLGFLYVGRPAIPWPKARRRPWEEKVVWRG</sequence>
<dbReference type="InterPro" id="IPR052530">
    <property type="entry name" value="NAD(P)H_nitroreductase"/>
</dbReference>
<evidence type="ECO:0000256" key="1">
    <source>
        <dbReference type="ARBA" id="ARBA00007118"/>
    </source>
</evidence>
<dbReference type="CDD" id="cd02135">
    <property type="entry name" value="YdjA-like"/>
    <property type="match status" value="1"/>
</dbReference>
<reference evidence="10 11" key="1">
    <citation type="submission" date="2018-08" db="EMBL/GenBank/DDBJ databases">
        <title>Meiothermus cateniformans JCM 15151 genome sequencing project.</title>
        <authorList>
            <person name="Da Costa M.S."/>
            <person name="Albuquerque L."/>
            <person name="Raposo P."/>
            <person name="Froufe H.J.C."/>
            <person name="Barroso C.S."/>
            <person name="Egas C."/>
        </authorList>
    </citation>
    <scope>NUCLEOTIDE SEQUENCE [LARGE SCALE GENOMIC DNA]</scope>
    <source>
        <strain evidence="10 11">JCM 15151</strain>
    </source>
</reference>
<dbReference type="RefSeq" id="WP_027887558.1">
    <property type="nucleotide sequence ID" value="NZ_JBHSXZ010000008.1"/>
</dbReference>
<organism evidence="10 11">
    <name type="scientific">Meiothermus taiwanensis</name>
    <dbReference type="NCBI Taxonomy" id="172827"/>
    <lineage>
        <taxon>Bacteria</taxon>
        <taxon>Thermotogati</taxon>
        <taxon>Deinococcota</taxon>
        <taxon>Deinococci</taxon>
        <taxon>Thermales</taxon>
        <taxon>Thermaceae</taxon>
        <taxon>Meiothermus</taxon>
    </lineage>
</organism>
<dbReference type="EMBL" id="QWKX01000062">
    <property type="protein sequence ID" value="RIH75618.1"/>
    <property type="molecule type" value="Genomic_DNA"/>
</dbReference>
<evidence type="ECO:0000256" key="6">
    <source>
        <dbReference type="ARBA" id="ARBA00023027"/>
    </source>
</evidence>
<dbReference type="PIRSF" id="PIRSF000232">
    <property type="entry name" value="YdjA"/>
    <property type="match status" value="1"/>
</dbReference>
<keyword evidence="2 7" id="KW-0285">Flavoprotein</keyword>
<keyword evidence="4 7" id="KW-0521">NADP</keyword>
<evidence type="ECO:0000256" key="2">
    <source>
        <dbReference type="ARBA" id="ARBA00022630"/>
    </source>
</evidence>
<dbReference type="InterPro" id="IPR026021">
    <property type="entry name" value="YdjA-like"/>
</dbReference>
<protein>
    <recommendedName>
        <fullName evidence="7">Putative NAD(P)H nitroreductase</fullName>
        <ecNumber evidence="7">1.-.-.-</ecNumber>
    </recommendedName>
</protein>
<dbReference type="SUPFAM" id="SSF55469">
    <property type="entry name" value="FMN-dependent nitroreductase-like"/>
    <property type="match status" value="1"/>
</dbReference>